<dbReference type="Pfam" id="PF23749">
    <property type="entry name" value="DUF7165"/>
    <property type="match status" value="1"/>
</dbReference>
<feature type="region of interest" description="Disordered" evidence="1">
    <location>
        <begin position="1"/>
        <end position="111"/>
    </location>
</feature>
<reference evidence="3" key="1">
    <citation type="submission" date="2023-01" db="EMBL/GenBank/DDBJ databases">
        <authorList>
            <person name="Van Ghelder C."/>
            <person name="Rancurel C."/>
        </authorList>
    </citation>
    <scope>NUCLEOTIDE SEQUENCE</scope>
    <source>
        <strain evidence="3">CNCM I-4278</strain>
    </source>
</reference>
<keyword evidence="4" id="KW-1185">Reference proteome</keyword>
<feature type="region of interest" description="Disordered" evidence="1">
    <location>
        <begin position="841"/>
        <end position="899"/>
    </location>
</feature>
<feature type="compositionally biased region" description="Polar residues" evidence="1">
    <location>
        <begin position="68"/>
        <end position="80"/>
    </location>
</feature>
<feature type="compositionally biased region" description="Acidic residues" evidence="1">
    <location>
        <begin position="55"/>
        <end position="64"/>
    </location>
</feature>
<feature type="compositionally biased region" description="Low complexity" evidence="1">
    <location>
        <begin position="81"/>
        <end position="95"/>
    </location>
</feature>
<evidence type="ECO:0000313" key="3">
    <source>
        <dbReference type="EMBL" id="CAI6334880.1"/>
    </source>
</evidence>
<dbReference type="InterPro" id="IPR055589">
    <property type="entry name" value="DUF7165"/>
</dbReference>
<feature type="compositionally biased region" description="Pro residues" evidence="1">
    <location>
        <begin position="708"/>
        <end position="726"/>
    </location>
</feature>
<feature type="compositionally biased region" description="Polar residues" evidence="1">
    <location>
        <begin position="729"/>
        <end position="757"/>
    </location>
</feature>
<comment type="caution">
    <text evidence="3">The sequence shown here is derived from an EMBL/GenBank/DDBJ whole genome shotgun (WGS) entry which is preliminary data.</text>
</comment>
<feature type="region of interest" description="Disordered" evidence="1">
    <location>
        <begin position="949"/>
        <end position="993"/>
    </location>
</feature>
<name>A0A9W4XNF2_9PLEO</name>
<evidence type="ECO:0000256" key="1">
    <source>
        <dbReference type="SAM" id="MobiDB-lite"/>
    </source>
</evidence>
<feature type="compositionally biased region" description="Low complexity" evidence="1">
    <location>
        <begin position="688"/>
        <end position="707"/>
    </location>
</feature>
<dbReference type="AlphaFoldDB" id="A0A9W4XNF2"/>
<organism evidence="3 4">
    <name type="scientific">Periconia digitata</name>
    <dbReference type="NCBI Taxonomy" id="1303443"/>
    <lineage>
        <taxon>Eukaryota</taxon>
        <taxon>Fungi</taxon>
        <taxon>Dikarya</taxon>
        <taxon>Ascomycota</taxon>
        <taxon>Pezizomycotina</taxon>
        <taxon>Dothideomycetes</taxon>
        <taxon>Pleosporomycetidae</taxon>
        <taxon>Pleosporales</taxon>
        <taxon>Massarineae</taxon>
        <taxon>Periconiaceae</taxon>
        <taxon>Periconia</taxon>
    </lineage>
</organism>
<evidence type="ECO:0000259" key="2">
    <source>
        <dbReference type="Pfam" id="PF23749"/>
    </source>
</evidence>
<sequence>MVGRRPSHQEAQNLAIHTDFRRRSKGKGIASDHGTQHTTPRPARPRSTSMTSTCDGDDAEDEEDQIHTHLSASSAGNTDISSASAMSAQSTAQTSNMADDDDDDTRSHLSPHAHPTLTVLELVTNTASASALPNSFDFNVSRKGNFVAVYSASNIWLIKTVQLPRLWARTLQVKRKPVAVDVTEDGFLLAVLSKPTQVDVYEIHNQGQDRPIKKRRTLLLAHEAKTVAISPDGLILIAGNTIGIEVLEIGPDAPETSRRTLSGPVGDILEFSDCGRTLLITSHARKSASSSLYVLPGLYDGPFDDEGVPIQQAPATVWTGSVLFPETAKIARQATLIPDTETGQVNELFAFNAQEDTWGVYDIGNQRFTQRKMFLPDQQRWTRSEFLDDAMPAVSPNADLAAVALRMRGTTSIWIYQVPAWDYRTNSKSDQSPIQPCFCIPIVNDGSDSVQELCTLRWVAVDAQVQRLVAVGNSSNATMEEVPGAPAGSKGVVLVLDFDKSKPTNSPIPTPTKIVYDLDPLCPGDLLPEGSIDFEREVELVRRRTMAQSRALPDTRGHARADSTPSHSGTRISRRREPQPQPPIVSVGASGADEEELTAEEVQAAFEVPYDMQQPRSQVSLLRAATVAAVSPANRRHLRALPFRPLDYRRADGLRELPHESDADNWVPPPPAYTTTAEASHSVSLSHPNGAPVPAGNAASTPSSRRPSIPPVPAIPANIPLPPIPASHPYQTRVGSRQSQSSTDLSRPPSQIQVASHRNSRRPSLVHPLTFPSPDQTVSSRRRRSSAATSRPPSQAHTQPLPPVPHLPNQSAYHATAAIHTAMAPSSRPSTRPNLRSRRAIESTFDLRPPPIVDPSTGRRGSAPETHRSRLPPPPPLSGSRANRASMPVSPARPRARERRTLLLPRLTTMGDALGRVVSPQAHDAGSISAPPRTDSRILGEYRDEGYFRGGGRSASRMEGGGRSASRLEGWLSGGGSGAKDVSPKKRTGCAVM</sequence>
<feature type="domain" description="DUF7165" evidence="2">
    <location>
        <begin position="115"/>
        <end position="425"/>
    </location>
</feature>
<accession>A0A9W4XNF2</accession>
<dbReference type="Proteomes" id="UP001152607">
    <property type="component" value="Unassembled WGS sequence"/>
</dbReference>
<dbReference type="EMBL" id="CAOQHR010000005">
    <property type="protein sequence ID" value="CAI6334880.1"/>
    <property type="molecule type" value="Genomic_DNA"/>
</dbReference>
<dbReference type="OrthoDB" id="3925024at2759"/>
<dbReference type="SUPFAM" id="SSF82171">
    <property type="entry name" value="DPP6 N-terminal domain-like"/>
    <property type="match status" value="1"/>
</dbReference>
<proteinExistence type="predicted"/>
<dbReference type="InterPro" id="IPR015943">
    <property type="entry name" value="WD40/YVTN_repeat-like_dom_sf"/>
</dbReference>
<evidence type="ECO:0000313" key="4">
    <source>
        <dbReference type="Proteomes" id="UP001152607"/>
    </source>
</evidence>
<feature type="region of interest" description="Disordered" evidence="1">
    <location>
        <begin position="545"/>
        <end position="595"/>
    </location>
</feature>
<feature type="compositionally biased region" description="Gly residues" evidence="1">
    <location>
        <begin position="949"/>
        <end position="963"/>
    </location>
</feature>
<dbReference type="Gene3D" id="2.130.10.10">
    <property type="entry name" value="YVTN repeat-like/Quinoprotein amine dehydrogenase"/>
    <property type="match status" value="1"/>
</dbReference>
<gene>
    <name evidence="3" type="ORF">PDIGIT_LOCUS7950</name>
</gene>
<feature type="region of interest" description="Disordered" evidence="1">
    <location>
        <begin position="659"/>
        <end position="809"/>
    </location>
</feature>
<protein>
    <recommendedName>
        <fullName evidence="2">DUF7165 domain-containing protein</fullName>
    </recommendedName>
</protein>